<protein>
    <submittedName>
        <fullName evidence="2">Trep_Strep domain-containing protein</fullName>
    </submittedName>
</protein>
<feature type="transmembrane region" description="Helical" evidence="1">
    <location>
        <begin position="151"/>
        <end position="178"/>
    </location>
</feature>
<evidence type="ECO:0000313" key="3">
    <source>
        <dbReference type="Proteomes" id="UP000265828"/>
    </source>
</evidence>
<dbReference type="EMBL" id="QRZI01000016">
    <property type="protein sequence ID" value="RGV60661.1"/>
    <property type="molecule type" value="Genomic_DNA"/>
</dbReference>
<keyword evidence="1" id="KW-0812">Transmembrane</keyword>
<feature type="transmembrane region" description="Helical" evidence="1">
    <location>
        <begin position="111"/>
        <end position="131"/>
    </location>
</feature>
<sequence>MKKLQGKDLINVGIFTAIYFVVFMAVAMLGFIPIFLPLLIAIAPLIAGIVMMLYYSKIQKFGMVSLTGLICGILMLLTGMGYWSIITGFVFGVLADLILKSGDYKSAKKGIISHGVFSMWIIGNYIPIVVTRDSYYQDLITGYSQEYADAIMGYISAYTLPLLLIAGFVCGVIGAIIGQKIFKKHFKRAGIA</sequence>
<dbReference type="RefSeq" id="WP_118037247.1">
    <property type="nucleotide sequence ID" value="NZ_QRYY01000014.1"/>
</dbReference>
<dbReference type="Proteomes" id="UP000265828">
    <property type="component" value="Unassembled WGS sequence"/>
</dbReference>
<keyword evidence="1" id="KW-1133">Transmembrane helix</keyword>
<feature type="transmembrane region" description="Helical" evidence="1">
    <location>
        <begin position="61"/>
        <end position="77"/>
    </location>
</feature>
<reference evidence="2 3" key="1">
    <citation type="submission" date="2018-08" db="EMBL/GenBank/DDBJ databases">
        <title>A genome reference for cultivated species of the human gut microbiota.</title>
        <authorList>
            <person name="Zou Y."/>
            <person name="Xue W."/>
            <person name="Luo G."/>
        </authorList>
    </citation>
    <scope>NUCLEOTIDE SEQUENCE [LARGE SCALE GENOMIC DNA]</scope>
    <source>
        <strain evidence="2 3">AF14-23</strain>
    </source>
</reference>
<keyword evidence="1" id="KW-0472">Membrane</keyword>
<evidence type="ECO:0000256" key="1">
    <source>
        <dbReference type="SAM" id="Phobius"/>
    </source>
</evidence>
<comment type="caution">
    <text evidence="2">The sequence shown here is derived from an EMBL/GenBank/DDBJ whole genome shotgun (WGS) entry which is preliminary data.</text>
</comment>
<gene>
    <name evidence="2" type="ORF">DWW07_16475</name>
</gene>
<dbReference type="Pfam" id="PF09605">
    <property type="entry name" value="Trep_Strep"/>
    <property type="match status" value="1"/>
</dbReference>
<accession>A0A395X3T0</accession>
<proteinExistence type="predicted"/>
<feature type="transmembrane region" description="Helical" evidence="1">
    <location>
        <begin position="34"/>
        <end position="54"/>
    </location>
</feature>
<feature type="transmembrane region" description="Helical" evidence="1">
    <location>
        <begin position="83"/>
        <end position="99"/>
    </location>
</feature>
<dbReference type="AlphaFoldDB" id="A0A395X3T0"/>
<feature type="transmembrane region" description="Helical" evidence="1">
    <location>
        <begin position="9"/>
        <end position="28"/>
    </location>
</feature>
<dbReference type="NCBIfam" id="TIGR02185">
    <property type="entry name" value="Trep_Strep"/>
    <property type="match status" value="1"/>
</dbReference>
<name>A0A395X3T0_9FIRM</name>
<evidence type="ECO:0000313" key="2">
    <source>
        <dbReference type="EMBL" id="RGV60661.1"/>
    </source>
</evidence>
<organism evidence="2 3">
    <name type="scientific">Blautia obeum</name>
    <dbReference type="NCBI Taxonomy" id="40520"/>
    <lineage>
        <taxon>Bacteria</taxon>
        <taxon>Bacillati</taxon>
        <taxon>Bacillota</taxon>
        <taxon>Clostridia</taxon>
        <taxon>Lachnospirales</taxon>
        <taxon>Lachnospiraceae</taxon>
        <taxon>Blautia</taxon>
    </lineage>
</organism>
<dbReference type="InterPro" id="IPR011733">
    <property type="entry name" value="CHP02185_IM"/>
</dbReference>